<organism evidence="2 3">
    <name type="scientific">Octadecabacter antarcticus 307</name>
    <dbReference type="NCBI Taxonomy" id="391626"/>
    <lineage>
        <taxon>Bacteria</taxon>
        <taxon>Pseudomonadati</taxon>
        <taxon>Pseudomonadota</taxon>
        <taxon>Alphaproteobacteria</taxon>
        <taxon>Rhodobacterales</taxon>
        <taxon>Roseobacteraceae</taxon>
        <taxon>Octadecabacter</taxon>
    </lineage>
</organism>
<evidence type="ECO:0000259" key="1">
    <source>
        <dbReference type="Pfam" id="PF09361"/>
    </source>
</evidence>
<reference evidence="2 3" key="1">
    <citation type="journal article" date="2013" name="PLoS ONE">
        <title>Poles Apart: Arctic and Antarctic Octadecabacter strains Share High Genome Plasticity and a New Type of Xanthorhodopsin.</title>
        <authorList>
            <person name="Vollmers J."/>
            <person name="Voget S."/>
            <person name="Dietrich S."/>
            <person name="Gollnow K."/>
            <person name="Smits M."/>
            <person name="Meyer K."/>
            <person name="Brinkhoff T."/>
            <person name="Simon M."/>
            <person name="Daniel R."/>
        </authorList>
    </citation>
    <scope>NUCLEOTIDE SEQUENCE [LARGE SCALE GENOMIC DNA]</scope>
    <source>
        <strain evidence="2 3">307</strain>
    </source>
</reference>
<accession>M9RA73</accession>
<dbReference type="AlphaFoldDB" id="M9RA73"/>
<protein>
    <recommendedName>
        <fullName evidence="1">Phasin domain-containing protein</fullName>
    </recommendedName>
</protein>
<sequence length="160" mass="16975">MFRHRYLRSTKMAAKTQDFTAAMKDMMGSFPVDTKAMDDAIKTQSSLNEKLSAVSLTAAQKSTDLSAKWAQDTLTKMTALSTAKTEPADYAKSVSDFATASAEAAAEHMASFAEIAKSVQTEALELMMAAGKDIGEDMSAVAKKATDDVTAAAKKATTAK</sequence>
<feature type="domain" description="Phasin" evidence="1">
    <location>
        <begin position="35"/>
        <end position="127"/>
    </location>
</feature>
<dbReference type="Pfam" id="PF09361">
    <property type="entry name" value="Phasin_2"/>
    <property type="match status" value="1"/>
</dbReference>
<name>M9RA73_9RHOB</name>
<dbReference type="EMBL" id="CP003740">
    <property type="protein sequence ID" value="AGI67271.1"/>
    <property type="molecule type" value="Genomic_DNA"/>
</dbReference>
<keyword evidence="3" id="KW-1185">Reference proteome</keyword>
<dbReference type="eggNOG" id="ENOG502ZQS1">
    <property type="taxonomic scope" value="Bacteria"/>
</dbReference>
<proteinExistence type="predicted"/>
<dbReference type="HOGENOM" id="CLU_121820_0_0_5"/>
<gene>
    <name evidence="2" type="ORF">OAN307_c15980</name>
</gene>
<dbReference type="KEGG" id="oat:OAN307_c15980"/>
<evidence type="ECO:0000313" key="2">
    <source>
        <dbReference type="EMBL" id="AGI67271.1"/>
    </source>
</evidence>
<dbReference type="Proteomes" id="UP000005307">
    <property type="component" value="Chromosome"/>
</dbReference>
<dbReference type="STRING" id="391626.OAN307_c15980"/>
<evidence type="ECO:0000313" key="3">
    <source>
        <dbReference type="Proteomes" id="UP000005307"/>
    </source>
</evidence>
<dbReference type="InterPro" id="IPR018968">
    <property type="entry name" value="Phasin"/>
</dbReference>